<evidence type="ECO:0000256" key="8">
    <source>
        <dbReference type="ARBA" id="ARBA00022989"/>
    </source>
</evidence>
<keyword evidence="2" id="KW-1003">Cell membrane</keyword>
<dbReference type="SUPFAM" id="SSF55781">
    <property type="entry name" value="GAF domain-like"/>
    <property type="match status" value="1"/>
</dbReference>
<feature type="transmembrane region" description="Helical" evidence="11">
    <location>
        <begin position="145"/>
        <end position="165"/>
    </location>
</feature>
<dbReference type="InterPro" id="IPR011620">
    <property type="entry name" value="Sig_transdc_His_kinase_LytS_TM"/>
</dbReference>
<evidence type="ECO:0000313" key="15">
    <source>
        <dbReference type="Proteomes" id="UP000005953"/>
    </source>
</evidence>
<evidence type="ECO:0000256" key="5">
    <source>
        <dbReference type="ARBA" id="ARBA00022741"/>
    </source>
</evidence>
<keyword evidence="4 11" id="KW-0812">Transmembrane</keyword>
<keyword evidence="5" id="KW-0547">Nucleotide-binding</keyword>
<evidence type="ECO:0000256" key="2">
    <source>
        <dbReference type="ARBA" id="ARBA00022475"/>
    </source>
</evidence>
<evidence type="ECO:0000259" key="12">
    <source>
        <dbReference type="Pfam" id="PF06580"/>
    </source>
</evidence>
<gene>
    <name evidence="14" type="ORF">MED297_17243</name>
</gene>
<evidence type="ECO:0000256" key="9">
    <source>
        <dbReference type="ARBA" id="ARBA00023012"/>
    </source>
</evidence>
<dbReference type="GO" id="GO:0005524">
    <property type="term" value="F:ATP binding"/>
    <property type="evidence" value="ECO:0007669"/>
    <property type="project" value="UniProtKB-KW"/>
</dbReference>
<comment type="caution">
    <text evidence="14">The sequence shown here is derived from an EMBL/GenBank/DDBJ whole genome shotgun (WGS) entry which is preliminary data.</text>
</comment>
<evidence type="ECO:0000256" key="11">
    <source>
        <dbReference type="SAM" id="Phobius"/>
    </source>
</evidence>
<keyword evidence="7" id="KW-0067">ATP-binding</keyword>
<dbReference type="Pfam" id="PF07694">
    <property type="entry name" value="5TM-5TMR_LYT"/>
    <property type="match status" value="1"/>
</dbReference>
<proteinExistence type="predicted"/>
<feature type="domain" description="Signal transduction histidine kinase 5TM receptor LytS transmembrane region" evidence="13">
    <location>
        <begin position="31"/>
        <end position="199"/>
    </location>
</feature>
<dbReference type="RefSeq" id="WP_008043830.1">
    <property type="nucleotide sequence ID" value="NZ_CH724150.1"/>
</dbReference>
<evidence type="ECO:0000256" key="1">
    <source>
        <dbReference type="ARBA" id="ARBA00004651"/>
    </source>
</evidence>
<dbReference type="AlphaFoldDB" id="A4BFL4"/>
<keyword evidence="8 11" id="KW-1133">Transmembrane helix</keyword>
<organism evidence="14 15">
    <name type="scientific">Reinekea blandensis MED297</name>
    <dbReference type="NCBI Taxonomy" id="314283"/>
    <lineage>
        <taxon>Bacteria</taxon>
        <taxon>Pseudomonadati</taxon>
        <taxon>Pseudomonadota</taxon>
        <taxon>Gammaproteobacteria</taxon>
        <taxon>Oceanospirillales</taxon>
        <taxon>Saccharospirillaceae</taxon>
        <taxon>Reinekea</taxon>
    </lineage>
</organism>
<dbReference type="STRING" id="314283.MED297_17243"/>
<dbReference type="SUPFAM" id="SSF55874">
    <property type="entry name" value="ATPase domain of HSP90 chaperone/DNA topoisomerase II/histidine kinase"/>
    <property type="match status" value="1"/>
</dbReference>
<dbReference type="CDD" id="cd18773">
    <property type="entry name" value="PDC1_HK_sensor"/>
    <property type="match status" value="1"/>
</dbReference>
<evidence type="ECO:0000256" key="10">
    <source>
        <dbReference type="ARBA" id="ARBA00023136"/>
    </source>
</evidence>
<protein>
    <submittedName>
        <fullName evidence="14">Uncharacterized protein</fullName>
    </submittedName>
</protein>
<keyword evidence="3" id="KW-0808">Transferase</keyword>
<keyword evidence="9" id="KW-0902">Two-component regulatory system</keyword>
<evidence type="ECO:0000256" key="7">
    <source>
        <dbReference type="ARBA" id="ARBA00022840"/>
    </source>
</evidence>
<dbReference type="Pfam" id="PF06580">
    <property type="entry name" value="His_kinase"/>
    <property type="match status" value="1"/>
</dbReference>
<feature type="transmembrane region" description="Helical" evidence="11">
    <location>
        <begin position="45"/>
        <end position="62"/>
    </location>
</feature>
<comment type="subcellular location">
    <subcellularLocation>
        <location evidence="1">Cell membrane</location>
        <topology evidence="1">Multi-pass membrane protein</topology>
    </subcellularLocation>
</comment>
<dbReference type="GO" id="GO:0071555">
    <property type="term" value="P:cell wall organization"/>
    <property type="evidence" value="ECO:0007669"/>
    <property type="project" value="InterPro"/>
</dbReference>
<evidence type="ECO:0000256" key="6">
    <source>
        <dbReference type="ARBA" id="ARBA00022777"/>
    </source>
</evidence>
<evidence type="ECO:0000256" key="4">
    <source>
        <dbReference type="ARBA" id="ARBA00022692"/>
    </source>
</evidence>
<dbReference type="InterPro" id="IPR050640">
    <property type="entry name" value="Bact_2-comp_sensor_kinase"/>
</dbReference>
<dbReference type="PANTHER" id="PTHR34220">
    <property type="entry name" value="SENSOR HISTIDINE KINASE YPDA"/>
    <property type="match status" value="1"/>
</dbReference>
<dbReference type="EMBL" id="AAOE01000013">
    <property type="protein sequence ID" value="EAR09109.1"/>
    <property type="molecule type" value="Genomic_DNA"/>
</dbReference>
<feature type="transmembrane region" description="Helical" evidence="11">
    <location>
        <begin position="7"/>
        <end position="25"/>
    </location>
</feature>
<reference evidence="14 15" key="1">
    <citation type="submission" date="2006-02" db="EMBL/GenBank/DDBJ databases">
        <authorList>
            <person name="Pinhassi J."/>
            <person name="Pedros-Alio C."/>
            <person name="Ferriera S."/>
            <person name="Johnson J."/>
            <person name="Kravitz S."/>
            <person name="Halpern A."/>
            <person name="Remington K."/>
            <person name="Beeson K."/>
            <person name="Tran B."/>
            <person name="Rogers Y.-H."/>
            <person name="Friedman R."/>
            <person name="Venter J.C."/>
        </authorList>
    </citation>
    <scope>NUCLEOTIDE SEQUENCE [LARGE SCALE GENOMIC DNA]</scope>
    <source>
        <strain evidence="14 15">MED297</strain>
    </source>
</reference>
<evidence type="ECO:0000313" key="14">
    <source>
        <dbReference type="EMBL" id="EAR09109.1"/>
    </source>
</evidence>
<evidence type="ECO:0000256" key="3">
    <source>
        <dbReference type="ARBA" id="ARBA00022679"/>
    </source>
</evidence>
<dbReference type="HOGENOM" id="CLU_020473_3_3_6"/>
<dbReference type="Proteomes" id="UP000005953">
    <property type="component" value="Unassembled WGS sequence"/>
</dbReference>
<dbReference type="PANTHER" id="PTHR34220:SF10">
    <property type="entry name" value="SENSOR HISTIDINE KINASE BTSS"/>
    <property type="match status" value="1"/>
</dbReference>
<dbReference type="GO" id="GO:0005886">
    <property type="term" value="C:plasma membrane"/>
    <property type="evidence" value="ECO:0007669"/>
    <property type="project" value="UniProtKB-SubCell"/>
</dbReference>
<feature type="domain" description="Signal transduction histidine kinase internal region" evidence="12">
    <location>
        <begin position="372"/>
        <end position="450"/>
    </location>
</feature>
<dbReference type="GO" id="GO:0000155">
    <property type="term" value="F:phosphorelay sensor kinase activity"/>
    <property type="evidence" value="ECO:0007669"/>
    <property type="project" value="InterPro"/>
</dbReference>
<evidence type="ECO:0000259" key="13">
    <source>
        <dbReference type="Pfam" id="PF07694"/>
    </source>
</evidence>
<sequence>MSPVMILLVSMAQQMSMFLVIAYLLSKTPLFLPLSNISARLPNGLIIYFIFSAFCILASLFGHTVNDAIANTRAVGAVLGGLLGGPFVGLAVGLTGGIHRFTLGGFTDVACAVSTTLEGLLGGLVHLWVRKQGHYESQLFSPKRALVVTFFAEMLQMALILLIARPFDQAWALVQQIALPMLLINSIGAAMFMMMIQDRRKLYNEFSSAGSDQALRLTERLVGVLGDRPDQASARRIADIIKEETQVAAVGITNETEVLAFVGLGDDHHKIGETITSEQTLQAIRENRVVFADGITTPYKCSHSHRCPLGSALVVPIRDADNTVIGTVKLYEGKRSLFQSINRSLGEGIGRIITEQLTISQHHEQKQLLSQAELKVARAQVNPHFLFNALNTINAVIKRSPETARSLVSDLSLFLRINLKRNQSVSTLAQELEHANAYLHIEQVRFADRLSIEQTVSDALLTQNLPTFTVQPLVENAIKHGTSQLLEGGQVRIYSRTEQGVAQLVVEDNAGRYSPTPGAESEGLGMNIVDTRLKHHFGSEFGLQVECEPERYTRVIVTLAGVPA</sequence>
<dbReference type="InterPro" id="IPR036890">
    <property type="entry name" value="HATPase_C_sf"/>
</dbReference>
<dbReference type="InterPro" id="IPR010559">
    <property type="entry name" value="Sig_transdc_His_kin_internal"/>
</dbReference>
<feature type="transmembrane region" description="Helical" evidence="11">
    <location>
        <begin position="177"/>
        <end position="196"/>
    </location>
</feature>
<keyword evidence="15" id="KW-1185">Reference proteome</keyword>
<name>A4BFL4_9GAMM</name>
<feature type="transmembrane region" description="Helical" evidence="11">
    <location>
        <begin position="74"/>
        <end position="94"/>
    </location>
</feature>
<keyword evidence="6" id="KW-0418">Kinase</keyword>
<keyword evidence="10 11" id="KW-0472">Membrane</keyword>
<dbReference type="Gene3D" id="3.30.565.10">
    <property type="entry name" value="Histidine kinase-like ATPase, C-terminal domain"/>
    <property type="match status" value="1"/>
</dbReference>
<accession>A4BFL4</accession>